<dbReference type="InterPro" id="IPR024706">
    <property type="entry name" value="Peroxiredoxin_AhpC-typ"/>
</dbReference>
<feature type="active site" description="Cysteine sulfenic acid (-SOH) intermediate; for peroxidase activity" evidence="13">
    <location>
        <position position="43"/>
    </location>
</feature>
<dbReference type="InterPro" id="IPR050924">
    <property type="entry name" value="Peroxiredoxin_BCP/PrxQ"/>
</dbReference>
<keyword evidence="8" id="KW-0676">Redox-active center</keyword>
<reference evidence="15 16" key="1">
    <citation type="submission" date="2014-07" db="EMBL/GenBank/DDBJ databases">
        <authorList>
            <person name="McCorrison J."/>
            <person name="Sanka R."/>
            <person name="Torralba M."/>
            <person name="Gillis M."/>
            <person name="Haft D.H."/>
            <person name="Methe B."/>
            <person name="Sutton G."/>
            <person name="Nelson K.E."/>
        </authorList>
    </citation>
    <scope>NUCLEOTIDE SEQUENCE [LARGE SCALE GENOMIC DNA]</scope>
    <source>
        <strain evidence="15 16">DNF00882</strain>
    </source>
</reference>
<organism evidence="15 16">
    <name type="scientific">Prevotella disiens DNF00882</name>
    <dbReference type="NCBI Taxonomy" id="1401075"/>
    <lineage>
        <taxon>Bacteria</taxon>
        <taxon>Pseudomonadati</taxon>
        <taxon>Bacteroidota</taxon>
        <taxon>Bacteroidia</taxon>
        <taxon>Bacteroidales</taxon>
        <taxon>Prevotellaceae</taxon>
        <taxon>Prevotella</taxon>
    </lineage>
</organism>
<evidence type="ECO:0000256" key="4">
    <source>
        <dbReference type="ARBA" id="ARBA00022559"/>
    </source>
</evidence>
<protein>
    <recommendedName>
        <fullName evidence="3">thioredoxin-dependent peroxiredoxin</fullName>
        <ecNumber evidence="3">1.11.1.24</ecNumber>
    </recommendedName>
    <alternativeName>
        <fullName evidence="9">Thioredoxin peroxidase</fullName>
    </alternativeName>
    <alternativeName>
        <fullName evidence="11">Thioredoxin-dependent peroxiredoxin Bcp</fullName>
    </alternativeName>
</protein>
<evidence type="ECO:0000313" key="16">
    <source>
        <dbReference type="Proteomes" id="UP000029538"/>
    </source>
</evidence>
<evidence type="ECO:0000256" key="11">
    <source>
        <dbReference type="ARBA" id="ARBA00042639"/>
    </source>
</evidence>
<dbReference type="InterPro" id="IPR036249">
    <property type="entry name" value="Thioredoxin-like_sf"/>
</dbReference>
<evidence type="ECO:0000259" key="14">
    <source>
        <dbReference type="PROSITE" id="PS51352"/>
    </source>
</evidence>
<accession>A0A096AHU4</accession>
<keyword evidence="5" id="KW-0049">Antioxidant</keyword>
<comment type="catalytic activity">
    <reaction evidence="12">
        <text>a hydroperoxide + [thioredoxin]-dithiol = an alcohol + [thioredoxin]-disulfide + H2O</text>
        <dbReference type="Rhea" id="RHEA:62620"/>
        <dbReference type="Rhea" id="RHEA-COMP:10698"/>
        <dbReference type="Rhea" id="RHEA-COMP:10700"/>
        <dbReference type="ChEBI" id="CHEBI:15377"/>
        <dbReference type="ChEBI" id="CHEBI:29950"/>
        <dbReference type="ChEBI" id="CHEBI:30879"/>
        <dbReference type="ChEBI" id="CHEBI:35924"/>
        <dbReference type="ChEBI" id="CHEBI:50058"/>
        <dbReference type="EC" id="1.11.1.24"/>
    </reaction>
</comment>
<comment type="subunit">
    <text evidence="2">Monomer.</text>
</comment>
<dbReference type="Gene3D" id="3.40.30.10">
    <property type="entry name" value="Glutaredoxin"/>
    <property type="match status" value="1"/>
</dbReference>
<dbReference type="Pfam" id="PF00578">
    <property type="entry name" value="AhpC-TSA"/>
    <property type="match status" value="1"/>
</dbReference>
<evidence type="ECO:0000256" key="10">
    <source>
        <dbReference type="ARBA" id="ARBA00038489"/>
    </source>
</evidence>
<evidence type="ECO:0000313" key="15">
    <source>
        <dbReference type="EMBL" id="KGF46683.1"/>
    </source>
</evidence>
<dbReference type="CDD" id="cd03017">
    <property type="entry name" value="PRX_BCP"/>
    <property type="match status" value="1"/>
</dbReference>
<evidence type="ECO:0000256" key="5">
    <source>
        <dbReference type="ARBA" id="ARBA00022862"/>
    </source>
</evidence>
<comment type="caution">
    <text evidence="15">The sequence shown here is derived from an EMBL/GenBank/DDBJ whole genome shotgun (WGS) entry which is preliminary data.</text>
</comment>
<evidence type="ECO:0000256" key="2">
    <source>
        <dbReference type="ARBA" id="ARBA00011245"/>
    </source>
</evidence>
<dbReference type="AlphaFoldDB" id="A0A096AHU4"/>
<evidence type="ECO:0000256" key="13">
    <source>
        <dbReference type="PIRSR" id="PIRSR000239-1"/>
    </source>
</evidence>
<dbReference type="PANTHER" id="PTHR42801">
    <property type="entry name" value="THIOREDOXIN-DEPENDENT PEROXIDE REDUCTASE"/>
    <property type="match status" value="1"/>
</dbReference>
<dbReference type="GO" id="GO:0034599">
    <property type="term" value="P:cellular response to oxidative stress"/>
    <property type="evidence" value="ECO:0007669"/>
    <property type="project" value="TreeGrafter"/>
</dbReference>
<dbReference type="PANTHER" id="PTHR42801:SF4">
    <property type="entry name" value="AHPC_TSA FAMILY PROTEIN"/>
    <property type="match status" value="1"/>
</dbReference>
<gene>
    <name evidence="15" type="ORF">HMPREF0654_10995</name>
</gene>
<dbReference type="FunFam" id="3.40.30.10:FF:000007">
    <property type="entry name" value="Thioredoxin-dependent thiol peroxidase"/>
    <property type="match status" value="1"/>
</dbReference>
<keyword evidence="6" id="KW-0560">Oxidoreductase</keyword>
<dbReference type="EC" id="1.11.1.24" evidence="3"/>
<comment type="function">
    <text evidence="1">Thiol-specific peroxidase that catalyzes the reduction of hydrogen peroxide and organic hydroperoxides to water and alcohols, respectively. Plays a role in cell protection against oxidative stress by detoxifying peroxides and as sensor of hydrogen peroxide-mediated signaling events.</text>
</comment>
<dbReference type="GO" id="GO:0008379">
    <property type="term" value="F:thioredoxin peroxidase activity"/>
    <property type="evidence" value="ECO:0007669"/>
    <property type="project" value="TreeGrafter"/>
</dbReference>
<dbReference type="GeneID" id="91083091"/>
<dbReference type="RefSeq" id="WP_004356800.1">
    <property type="nucleotide sequence ID" value="NZ_JRNR01000131.1"/>
</dbReference>
<dbReference type="PIRSF" id="PIRSF000239">
    <property type="entry name" value="AHPC"/>
    <property type="match status" value="1"/>
</dbReference>
<evidence type="ECO:0000256" key="7">
    <source>
        <dbReference type="ARBA" id="ARBA00023157"/>
    </source>
</evidence>
<feature type="domain" description="Thioredoxin" evidence="14">
    <location>
        <begin position="1"/>
        <end position="152"/>
    </location>
</feature>
<evidence type="ECO:0000256" key="9">
    <source>
        <dbReference type="ARBA" id="ARBA00032824"/>
    </source>
</evidence>
<dbReference type="GO" id="GO:0045454">
    <property type="term" value="P:cell redox homeostasis"/>
    <property type="evidence" value="ECO:0007669"/>
    <property type="project" value="TreeGrafter"/>
</dbReference>
<proteinExistence type="inferred from homology"/>
<name>A0A096AHU4_9BACT</name>
<keyword evidence="4 15" id="KW-0575">Peroxidase</keyword>
<dbReference type="GO" id="GO:0005737">
    <property type="term" value="C:cytoplasm"/>
    <property type="evidence" value="ECO:0007669"/>
    <property type="project" value="TreeGrafter"/>
</dbReference>
<dbReference type="NCBIfam" id="NF006960">
    <property type="entry name" value="PRK09437.1"/>
    <property type="match status" value="1"/>
</dbReference>
<keyword evidence="7" id="KW-1015">Disulfide bond</keyword>
<dbReference type="Proteomes" id="UP000029538">
    <property type="component" value="Unassembled WGS sequence"/>
</dbReference>
<dbReference type="SUPFAM" id="SSF52833">
    <property type="entry name" value="Thioredoxin-like"/>
    <property type="match status" value="1"/>
</dbReference>
<evidence type="ECO:0000256" key="1">
    <source>
        <dbReference type="ARBA" id="ARBA00003330"/>
    </source>
</evidence>
<dbReference type="InterPro" id="IPR013766">
    <property type="entry name" value="Thioredoxin_domain"/>
</dbReference>
<comment type="similarity">
    <text evidence="10">Belongs to the peroxiredoxin family. BCP/PrxQ subfamily.</text>
</comment>
<dbReference type="PROSITE" id="PS51352">
    <property type="entry name" value="THIOREDOXIN_2"/>
    <property type="match status" value="1"/>
</dbReference>
<evidence type="ECO:0000256" key="6">
    <source>
        <dbReference type="ARBA" id="ARBA00023002"/>
    </source>
</evidence>
<dbReference type="EMBL" id="JRNR01000131">
    <property type="protein sequence ID" value="KGF46683.1"/>
    <property type="molecule type" value="Genomic_DNA"/>
</dbReference>
<evidence type="ECO:0000256" key="12">
    <source>
        <dbReference type="ARBA" id="ARBA00049091"/>
    </source>
</evidence>
<evidence type="ECO:0000256" key="3">
    <source>
        <dbReference type="ARBA" id="ARBA00013017"/>
    </source>
</evidence>
<evidence type="ECO:0000256" key="8">
    <source>
        <dbReference type="ARBA" id="ARBA00023284"/>
    </source>
</evidence>
<dbReference type="InterPro" id="IPR000866">
    <property type="entry name" value="AhpC/TSA"/>
</dbReference>
<sequence length="153" mass="17533">MNIGDKIPELLGIDQDGNEIKLSDYKGKKIVLYFYPKDSTPGCTSEACSFRDNYELMQKRGYAVIGVSVQDEKSHKKFIEKYDLPFPLIADVDKKLNETFGVYGEKKMCGRTYMGTYRTTFIIDEEGKIEEIFTPKQIKVKEHAEQILKLGAK</sequence>